<organism evidence="6">
    <name type="scientific">Glycine soja</name>
    <name type="common">Wild soybean</name>
    <dbReference type="NCBI Taxonomy" id="3848"/>
    <lineage>
        <taxon>Eukaryota</taxon>
        <taxon>Viridiplantae</taxon>
        <taxon>Streptophyta</taxon>
        <taxon>Embryophyta</taxon>
        <taxon>Tracheophyta</taxon>
        <taxon>Spermatophyta</taxon>
        <taxon>Magnoliopsida</taxon>
        <taxon>eudicotyledons</taxon>
        <taxon>Gunneridae</taxon>
        <taxon>Pentapetalae</taxon>
        <taxon>rosids</taxon>
        <taxon>fabids</taxon>
        <taxon>Fabales</taxon>
        <taxon>Fabaceae</taxon>
        <taxon>Papilionoideae</taxon>
        <taxon>50 kb inversion clade</taxon>
        <taxon>NPAAA clade</taxon>
        <taxon>indigoferoid/millettioid clade</taxon>
        <taxon>Phaseoleae</taxon>
        <taxon>Glycine</taxon>
        <taxon>Glycine subgen. Soja</taxon>
    </lineage>
</organism>
<name>A0A0B2QUJ9_GLYSO</name>
<dbReference type="EMBL" id="KN654473">
    <property type="protein sequence ID" value="KHN25215.1"/>
    <property type="molecule type" value="Genomic_DNA"/>
</dbReference>
<evidence type="ECO:0000256" key="2">
    <source>
        <dbReference type="ARBA" id="ARBA00022598"/>
    </source>
</evidence>
<dbReference type="GO" id="GO:0005524">
    <property type="term" value="F:ATP binding"/>
    <property type="evidence" value="ECO:0007669"/>
    <property type="project" value="UniProtKB-KW"/>
</dbReference>
<reference evidence="6" key="1">
    <citation type="submission" date="2014-07" db="EMBL/GenBank/DDBJ databases">
        <title>Identification of a novel salt tolerance gene in wild soybean by whole-genome sequencing.</title>
        <authorList>
            <person name="Lam H.-M."/>
            <person name="Qi X."/>
            <person name="Li M.-W."/>
            <person name="Liu X."/>
            <person name="Xie M."/>
            <person name="Ni M."/>
            <person name="Xu X."/>
        </authorList>
    </citation>
    <scope>NUCLEOTIDE SEQUENCE [LARGE SCALE GENOMIC DNA]</scope>
    <source>
        <tissue evidence="6">Root</tissue>
    </source>
</reference>
<dbReference type="PANTHER" id="PTHR43272:SF83">
    <property type="entry name" value="ACYL-COA SYNTHETASE LONG-CHAIN, ISOFORM J"/>
    <property type="match status" value="1"/>
</dbReference>
<proteinExistence type="inferred from homology"/>
<dbReference type="GO" id="GO:0005783">
    <property type="term" value="C:endoplasmic reticulum"/>
    <property type="evidence" value="ECO:0007669"/>
    <property type="project" value="TreeGrafter"/>
</dbReference>
<accession>A0A0B2QUJ9</accession>
<evidence type="ECO:0000313" key="6">
    <source>
        <dbReference type="EMBL" id="KHN25215.1"/>
    </source>
</evidence>
<dbReference type="SUPFAM" id="SSF56801">
    <property type="entry name" value="Acetyl-CoA synthetase-like"/>
    <property type="match status" value="1"/>
</dbReference>
<dbReference type="Gene3D" id="3.40.50.12780">
    <property type="entry name" value="N-terminal domain of ligase-like"/>
    <property type="match status" value="2"/>
</dbReference>
<dbReference type="GO" id="GO:0016020">
    <property type="term" value="C:membrane"/>
    <property type="evidence" value="ECO:0007669"/>
    <property type="project" value="TreeGrafter"/>
</dbReference>
<gene>
    <name evidence="6" type="ORF">glysoja_030462</name>
</gene>
<dbReference type="Pfam" id="PF00501">
    <property type="entry name" value="AMP-binding"/>
    <property type="match status" value="2"/>
</dbReference>
<dbReference type="Proteomes" id="UP000053555">
    <property type="component" value="Unassembled WGS sequence"/>
</dbReference>
<keyword evidence="4" id="KW-0067">ATP-binding</keyword>
<dbReference type="AlphaFoldDB" id="A0A0B2QUJ9"/>
<evidence type="ECO:0000256" key="4">
    <source>
        <dbReference type="ARBA" id="ARBA00022840"/>
    </source>
</evidence>
<evidence type="ECO:0000256" key="3">
    <source>
        <dbReference type="ARBA" id="ARBA00022741"/>
    </source>
</evidence>
<evidence type="ECO:0000256" key="1">
    <source>
        <dbReference type="ARBA" id="ARBA00006432"/>
    </source>
</evidence>
<evidence type="ECO:0000259" key="5">
    <source>
        <dbReference type="Pfam" id="PF00501"/>
    </source>
</evidence>
<dbReference type="GO" id="GO:0004467">
    <property type="term" value="F:long-chain fatty acid-CoA ligase activity"/>
    <property type="evidence" value="ECO:0007669"/>
    <property type="project" value="UniProtKB-EC"/>
</dbReference>
<feature type="domain" description="AMP-dependent synthetase/ligase" evidence="5">
    <location>
        <begin position="84"/>
        <end position="258"/>
    </location>
</feature>
<dbReference type="EC" id="6.2.1.3" evidence="6"/>
<dbReference type="InterPro" id="IPR042099">
    <property type="entry name" value="ANL_N_sf"/>
</dbReference>
<sequence length="312" mass="33410">MDDDIPSDASYIAYDWTITSFAKVVKLGSENSVDADLPLSADVAVIMYTSGSTGLPNGVMVTHGNVLATLSALMTIVPDKGTKGDATALRPTLMAAVPAILDRVRDGVFKKVNATGGLPKKLFHLAYARRLHAVNGSWFGAWGFEKALWDFLVFRKVRAILGGRIRFILSGSAPLSGDTPKFINICLGAPIGQGYGLTETCAGGTFSDVDDTSVGRVGPPLPCSFIKLIDWPEGGYLTNDSPMSRGEIVIGGPNVTEGKKSRLEKFEIPAKIKLLSDPWTPESGLVTAALKLKREAIKKTFDEELLSELYAS</sequence>
<dbReference type="InterPro" id="IPR000873">
    <property type="entry name" value="AMP-dep_synth/lig_dom"/>
</dbReference>
<protein>
    <submittedName>
        <fullName evidence="6">Long chain acyl-CoA synthetase 9, chloroplastic</fullName>
        <ecNumber evidence="6">6.2.1.3</ecNumber>
    </submittedName>
</protein>
<keyword evidence="2 6" id="KW-0436">Ligase</keyword>
<dbReference type="PANTHER" id="PTHR43272">
    <property type="entry name" value="LONG-CHAIN-FATTY-ACID--COA LIGASE"/>
    <property type="match status" value="1"/>
</dbReference>
<feature type="domain" description="AMP-dependent synthetase/ligase" evidence="5">
    <location>
        <begin position="35"/>
        <end position="73"/>
    </location>
</feature>
<keyword evidence="3" id="KW-0547">Nucleotide-binding</keyword>
<comment type="similarity">
    <text evidence="1">Belongs to the ATP-dependent AMP-binding enzyme family.</text>
</comment>